<gene>
    <name evidence="12" type="primary">fliJ</name>
    <name evidence="12" type="ORF">FYJ83_00910</name>
</gene>
<dbReference type="Proteomes" id="UP000469523">
    <property type="component" value="Unassembled WGS sequence"/>
</dbReference>
<evidence type="ECO:0000256" key="2">
    <source>
        <dbReference type="ARBA" id="ARBA00010004"/>
    </source>
</evidence>
<keyword evidence="10" id="KW-1006">Bacterial flagellum protein export</keyword>
<reference evidence="12 13" key="1">
    <citation type="submission" date="2019-09" db="EMBL/GenBank/DDBJ databases">
        <title>In-depth cultivation of the pig gut microbiome towards novel bacterial diversity and tailored functional studies.</title>
        <authorList>
            <person name="Wylensek D."/>
            <person name="Hitch T.C.A."/>
            <person name="Clavel T."/>
        </authorList>
    </citation>
    <scope>NUCLEOTIDE SEQUENCE [LARGE SCALE GENOMIC DNA]</scope>
    <source>
        <strain evidence="12 13">WCA3-693-APC-4?</strain>
    </source>
</reference>
<dbReference type="GO" id="GO:0009288">
    <property type="term" value="C:bacterial-type flagellum"/>
    <property type="evidence" value="ECO:0007669"/>
    <property type="project" value="InterPro"/>
</dbReference>
<keyword evidence="13" id="KW-1185">Reference proteome</keyword>
<evidence type="ECO:0000313" key="12">
    <source>
        <dbReference type="EMBL" id="MSU00024.1"/>
    </source>
</evidence>
<dbReference type="Pfam" id="PF02050">
    <property type="entry name" value="FliJ"/>
    <property type="match status" value="1"/>
</dbReference>
<evidence type="ECO:0000256" key="7">
    <source>
        <dbReference type="ARBA" id="ARBA00022795"/>
    </source>
</evidence>
<keyword evidence="12" id="KW-0966">Cell projection</keyword>
<dbReference type="NCBIfam" id="TIGR02473">
    <property type="entry name" value="flagell_FliJ"/>
    <property type="match status" value="1"/>
</dbReference>
<evidence type="ECO:0000313" key="13">
    <source>
        <dbReference type="Proteomes" id="UP000469523"/>
    </source>
</evidence>
<keyword evidence="7" id="KW-1005">Bacterial flagellum biogenesis</keyword>
<evidence type="ECO:0000256" key="9">
    <source>
        <dbReference type="ARBA" id="ARBA00023136"/>
    </source>
</evidence>
<dbReference type="GO" id="GO:0015031">
    <property type="term" value="P:protein transport"/>
    <property type="evidence" value="ECO:0007669"/>
    <property type="project" value="UniProtKB-KW"/>
</dbReference>
<evidence type="ECO:0000256" key="3">
    <source>
        <dbReference type="ARBA" id="ARBA00020392"/>
    </source>
</evidence>
<comment type="similarity">
    <text evidence="2">Belongs to the FliJ family.</text>
</comment>
<keyword evidence="12" id="KW-0282">Flagellum</keyword>
<name>A0A6N7XU10_9FIRM</name>
<dbReference type="GO" id="GO:0071973">
    <property type="term" value="P:bacterial-type flagellum-dependent cell motility"/>
    <property type="evidence" value="ECO:0007669"/>
    <property type="project" value="InterPro"/>
</dbReference>
<protein>
    <recommendedName>
        <fullName evidence="3">Flagellar FliJ protein</fullName>
    </recommendedName>
</protein>
<dbReference type="GO" id="GO:0005886">
    <property type="term" value="C:plasma membrane"/>
    <property type="evidence" value="ECO:0007669"/>
    <property type="project" value="UniProtKB-SubCell"/>
</dbReference>
<evidence type="ECO:0000256" key="6">
    <source>
        <dbReference type="ARBA" id="ARBA00022500"/>
    </source>
</evidence>
<dbReference type="GO" id="GO:0006935">
    <property type="term" value="P:chemotaxis"/>
    <property type="evidence" value="ECO:0007669"/>
    <property type="project" value="UniProtKB-KW"/>
</dbReference>
<evidence type="ECO:0000256" key="11">
    <source>
        <dbReference type="SAM" id="Coils"/>
    </source>
</evidence>
<organism evidence="12 13">
    <name type="scientific">Tissierella pigra</name>
    <dbReference type="NCBI Taxonomy" id="2607614"/>
    <lineage>
        <taxon>Bacteria</taxon>
        <taxon>Bacillati</taxon>
        <taxon>Bacillota</taxon>
        <taxon>Tissierellia</taxon>
        <taxon>Tissierellales</taxon>
        <taxon>Tissierellaceae</taxon>
        <taxon>Tissierella</taxon>
    </lineage>
</organism>
<evidence type="ECO:0000256" key="10">
    <source>
        <dbReference type="ARBA" id="ARBA00023225"/>
    </source>
</evidence>
<accession>A0A6N7XU10</accession>
<keyword evidence="6" id="KW-0145">Chemotaxis</keyword>
<evidence type="ECO:0000256" key="1">
    <source>
        <dbReference type="ARBA" id="ARBA00004413"/>
    </source>
</evidence>
<evidence type="ECO:0000256" key="5">
    <source>
        <dbReference type="ARBA" id="ARBA00022475"/>
    </source>
</evidence>
<dbReference type="Gene3D" id="1.10.287.1700">
    <property type="match status" value="1"/>
</dbReference>
<dbReference type="RefSeq" id="WP_154438170.1">
    <property type="nucleotide sequence ID" value="NZ_JAHLPJ010000001.1"/>
</dbReference>
<sequence>MNYSFRLEKVLNYKENIEDLKKAKYGDINSRLNNEEEILVSFNQHKANLVVEKNNSAKRTNIGNLKLYNSYLQDISVTIQKQEIKIEEMKVELEEAKEELLVAMQEKKAFEKLKENDYKEFIIESKRQEEKLVDGIVTFNTSQQ</sequence>
<comment type="subcellular location">
    <subcellularLocation>
        <location evidence="1">Cell membrane</location>
        <topology evidence="1">Peripheral membrane protein</topology>
        <orientation evidence="1">Cytoplasmic side</orientation>
    </subcellularLocation>
</comment>
<evidence type="ECO:0000256" key="8">
    <source>
        <dbReference type="ARBA" id="ARBA00022927"/>
    </source>
</evidence>
<keyword evidence="8" id="KW-0653">Protein transport</keyword>
<keyword evidence="12" id="KW-0969">Cilium</keyword>
<dbReference type="InterPro" id="IPR012823">
    <property type="entry name" value="Flagell_FliJ"/>
</dbReference>
<comment type="caution">
    <text evidence="12">The sequence shown here is derived from an EMBL/GenBank/DDBJ whole genome shotgun (WGS) entry which is preliminary data.</text>
</comment>
<keyword evidence="9" id="KW-0472">Membrane</keyword>
<dbReference type="EMBL" id="VUNQ01000001">
    <property type="protein sequence ID" value="MSU00024.1"/>
    <property type="molecule type" value="Genomic_DNA"/>
</dbReference>
<keyword evidence="5" id="KW-1003">Cell membrane</keyword>
<feature type="coiled-coil region" evidence="11">
    <location>
        <begin position="72"/>
        <end position="113"/>
    </location>
</feature>
<keyword evidence="11" id="KW-0175">Coiled coil</keyword>
<evidence type="ECO:0000256" key="4">
    <source>
        <dbReference type="ARBA" id="ARBA00022448"/>
    </source>
</evidence>
<dbReference type="GO" id="GO:0044781">
    <property type="term" value="P:bacterial-type flagellum organization"/>
    <property type="evidence" value="ECO:0007669"/>
    <property type="project" value="UniProtKB-KW"/>
</dbReference>
<keyword evidence="4" id="KW-0813">Transport</keyword>
<proteinExistence type="inferred from homology"/>
<dbReference type="InterPro" id="IPR053716">
    <property type="entry name" value="Flag_assembly_chemotaxis_eff"/>
</dbReference>
<dbReference type="AlphaFoldDB" id="A0A6N7XU10"/>